<evidence type="ECO:0000256" key="1">
    <source>
        <dbReference type="ARBA" id="ARBA00022448"/>
    </source>
</evidence>
<comment type="caution">
    <text evidence="2">The sequence shown here is derived from an EMBL/GenBank/DDBJ whole genome shotgun (WGS) entry which is preliminary data.</text>
</comment>
<sequence>KLRFELLDLMRKLKEEKNTSILFVTHDIEEALYVCDRILILKGQPANISKKINLSNKRKENKLSLQDEVELKREILNSLYEN</sequence>
<name>A0A2C6C5Y0_FUSNP</name>
<proteinExistence type="predicted"/>
<dbReference type="PANTHER" id="PTHR42788:SF19">
    <property type="entry name" value="ALIPHATIC SULFONATES IMPORT ATP-BINDING PROTEIN SSUB 2"/>
    <property type="match status" value="1"/>
</dbReference>
<protein>
    <submittedName>
        <fullName evidence="2">ABC transporter</fullName>
    </submittedName>
</protein>
<dbReference type="Gene3D" id="3.40.50.300">
    <property type="entry name" value="P-loop containing nucleotide triphosphate hydrolases"/>
    <property type="match status" value="1"/>
</dbReference>
<dbReference type="InterPro" id="IPR027417">
    <property type="entry name" value="P-loop_NTPase"/>
</dbReference>
<dbReference type="AlphaFoldDB" id="A0A2C6C5Y0"/>
<dbReference type="EMBL" id="NIRO01000014">
    <property type="protein sequence ID" value="PHI11482.1"/>
    <property type="molecule type" value="Genomic_DNA"/>
</dbReference>
<gene>
    <name evidence="2" type="ORF">CBG56_09585</name>
</gene>
<dbReference type="InterPro" id="IPR050166">
    <property type="entry name" value="ABC_transporter_ATP-bind"/>
</dbReference>
<organism evidence="2 3">
    <name type="scientific">Fusobacterium nucleatum subsp. polymorphum</name>
    <name type="common">Fusobacterium polymorphum</name>
    <dbReference type="NCBI Taxonomy" id="76857"/>
    <lineage>
        <taxon>Bacteria</taxon>
        <taxon>Fusobacteriati</taxon>
        <taxon>Fusobacteriota</taxon>
        <taxon>Fusobacteriia</taxon>
        <taxon>Fusobacteriales</taxon>
        <taxon>Fusobacteriaceae</taxon>
        <taxon>Fusobacterium</taxon>
    </lineage>
</organism>
<dbReference type="SUPFAM" id="SSF52540">
    <property type="entry name" value="P-loop containing nucleoside triphosphate hydrolases"/>
    <property type="match status" value="1"/>
</dbReference>
<feature type="non-terminal residue" evidence="2">
    <location>
        <position position="1"/>
    </location>
</feature>
<reference evidence="2 3" key="1">
    <citation type="submission" date="2017-06" db="EMBL/GenBank/DDBJ databases">
        <title>Draft genome sequence of Fusobacterium nucleatum subsp. polymorphum KCOM 1274 (=ChDC F309).</title>
        <authorList>
            <person name="Kook J.-K."/>
            <person name="Park S.-N."/>
            <person name="Lim Y.K."/>
            <person name="Roh H."/>
        </authorList>
    </citation>
    <scope>NUCLEOTIDE SEQUENCE [LARGE SCALE GENOMIC DNA]</scope>
    <source>
        <strain evidence="3">KCOM 1274 (ChDC F309)</strain>
    </source>
</reference>
<evidence type="ECO:0000313" key="2">
    <source>
        <dbReference type="EMBL" id="PHI11482.1"/>
    </source>
</evidence>
<dbReference type="PANTHER" id="PTHR42788">
    <property type="entry name" value="TAURINE IMPORT ATP-BINDING PROTEIN-RELATED"/>
    <property type="match status" value="1"/>
</dbReference>
<evidence type="ECO:0000313" key="3">
    <source>
        <dbReference type="Proteomes" id="UP000224507"/>
    </source>
</evidence>
<dbReference type="Proteomes" id="UP000224507">
    <property type="component" value="Unassembled WGS sequence"/>
</dbReference>
<accession>A0A2C6C5Y0</accession>
<keyword evidence="1" id="KW-0813">Transport</keyword>